<proteinExistence type="predicted"/>
<evidence type="ECO:0000256" key="1">
    <source>
        <dbReference type="SAM" id="Phobius"/>
    </source>
</evidence>
<protein>
    <submittedName>
        <fullName evidence="2">Uncharacterized protein</fullName>
    </submittedName>
</protein>
<keyword evidence="1" id="KW-0812">Transmembrane</keyword>
<organism evidence="2 3">
    <name type="scientific">Celeribacter baekdonensis</name>
    <dbReference type="NCBI Taxonomy" id="875171"/>
    <lineage>
        <taxon>Bacteria</taxon>
        <taxon>Pseudomonadati</taxon>
        <taxon>Pseudomonadota</taxon>
        <taxon>Alphaproteobacteria</taxon>
        <taxon>Rhodobacterales</taxon>
        <taxon>Roseobacteraceae</taxon>
        <taxon>Celeribacter</taxon>
    </lineage>
</organism>
<dbReference type="EMBL" id="CP028476">
    <property type="protein sequence ID" value="AVW93584.1"/>
    <property type="molecule type" value="Genomic_DNA"/>
</dbReference>
<gene>
    <name evidence="2" type="ORF">DA792_21325</name>
</gene>
<keyword evidence="2" id="KW-0614">Plasmid</keyword>
<dbReference type="AlphaFoldDB" id="A0A2R4M8R7"/>
<name>A0A2R4M8R7_9RHOB</name>
<accession>A0A2R4M8R7</accession>
<dbReference type="RefSeq" id="WP_107722823.1">
    <property type="nucleotide sequence ID" value="NZ_CP028476.1"/>
</dbReference>
<dbReference type="OrthoDB" id="7774376at2"/>
<dbReference type="KEGG" id="cbak:DA792_21325"/>
<keyword evidence="1" id="KW-1133">Transmembrane helix</keyword>
<evidence type="ECO:0000313" key="2">
    <source>
        <dbReference type="EMBL" id="AVW93584.1"/>
    </source>
</evidence>
<evidence type="ECO:0000313" key="3">
    <source>
        <dbReference type="Proteomes" id="UP000241447"/>
    </source>
</evidence>
<geneLocation type="plasmid" evidence="3">
    <name>pcblh4d</name>
</geneLocation>
<feature type="transmembrane region" description="Helical" evidence="1">
    <location>
        <begin position="12"/>
        <end position="36"/>
    </location>
</feature>
<keyword evidence="1" id="KW-0472">Membrane</keyword>
<reference evidence="2 3" key="1">
    <citation type="submission" date="2018-03" db="EMBL/GenBank/DDBJ databases">
        <title>The Complete Genome of Celeribacter baekdonensis strain LH4, a Thiosulfate-Oxidizing Alphaproteobacterium Isolated from Gulf of Mexico Continental Slope Sediments.</title>
        <authorList>
            <person name="Flood B.E."/>
            <person name="Bailey J.V."/>
            <person name="Leprich D."/>
        </authorList>
    </citation>
    <scope>NUCLEOTIDE SEQUENCE [LARGE SCALE GENOMIC DNA]</scope>
    <source>
        <strain evidence="2 3">LH4</strain>
        <plasmid evidence="3">Plasmid pcblh4d</plasmid>
    </source>
</reference>
<dbReference type="Proteomes" id="UP000241447">
    <property type="component" value="Plasmid pCBLh4d"/>
</dbReference>
<sequence>MSSWNILRAHHAGVAVTFCVRFPLLMVLAIVTLSFFCGTSAQAARPGSQQPGATIVVNSDYGGSVRKRYNQIQQINRLGQRVEIRGRDCLSSCTMYLGAKNVCVSPTTSFGFHGPYRGGPGLSQDEFDAWSKVISAHYPSPVRNWYMQKARYSTTNILRIKGAELIRLGVTMCR</sequence>